<organism evidence="1 2">
    <name type="scientific">Violaceomyces palustris</name>
    <dbReference type="NCBI Taxonomy" id="1673888"/>
    <lineage>
        <taxon>Eukaryota</taxon>
        <taxon>Fungi</taxon>
        <taxon>Dikarya</taxon>
        <taxon>Basidiomycota</taxon>
        <taxon>Ustilaginomycotina</taxon>
        <taxon>Ustilaginomycetes</taxon>
        <taxon>Violaceomycetales</taxon>
        <taxon>Violaceomycetaceae</taxon>
        <taxon>Violaceomyces</taxon>
    </lineage>
</organism>
<evidence type="ECO:0000313" key="1">
    <source>
        <dbReference type="EMBL" id="PWN49580.1"/>
    </source>
</evidence>
<proteinExistence type="predicted"/>
<dbReference type="Proteomes" id="UP000245626">
    <property type="component" value="Unassembled WGS sequence"/>
</dbReference>
<reference evidence="1 2" key="1">
    <citation type="journal article" date="2018" name="Mol. Biol. Evol.">
        <title>Broad Genomic Sampling Reveals a Smut Pathogenic Ancestry of the Fungal Clade Ustilaginomycotina.</title>
        <authorList>
            <person name="Kijpornyongpan T."/>
            <person name="Mondo S.J."/>
            <person name="Barry K."/>
            <person name="Sandor L."/>
            <person name="Lee J."/>
            <person name="Lipzen A."/>
            <person name="Pangilinan J."/>
            <person name="LaButti K."/>
            <person name="Hainaut M."/>
            <person name="Henrissat B."/>
            <person name="Grigoriev I.V."/>
            <person name="Spatafora J.W."/>
            <person name="Aime M.C."/>
        </authorList>
    </citation>
    <scope>NUCLEOTIDE SEQUENCE [LARGE SCALE GENOMIC DNA]</scope>
    <source>
        <strain evidence="1 2">SA 807</strain>
    </source>
</reference>
<name>A0ACD0NUV0_9BASI</name>
<accession>A0ACD0NUV0</accession>
<keyword evidence="2" id="KW-1185">Reference proteome</keyword>
<dbReference type="EMBL" id="KZ820031">
    <property type="protein sequence ID" value="PWN49580.1"/>
    <property type="molecule type" value="Genomic_DNA"/>
</dbReference>
<evidence type="ECO:0000313" key="2">
    <source>
        <dbReference type="Proteomes" id="UP000245626"/>
    </source>
</evidence>
<sequence length="522" mass="57108">MASVDPSSNPIKEKAESLTSSQGRVASTPGESQGDGNHQVASTITYTREEEKRLVRKIDWLTVPILTALYLLSFLDRSNIGNAKIEGLVTDLGIKDYGALLSIFFVGYVIAEVPSNLVLKLTSPPIWLPTLTLVWGILSVGLGLCKKEVDIYLVRFFLGVAEAGLFPGSVYIFSMFYPRKERHYRVSLLLSGAAASGSLSGILAFGIAKMGGVGGKPGWAWIFILEGLLTIVVSIAAYWIVPNYPNVSKRFTPREKEIISARLSKDSDALDSEAFNWEGVRQAFKDPYVYLYSFLFHGYAFSLYSFSLFLPTIIAGLGYKSWQAQLLTIPPYFLAFLVTMSVAHASFLVGKRLVFIIGSGLVAILGYIVQMTSPTLGGKYVSVFIVASGVYSGNALLLSLPSENISGQTKRATALAMQIAIGDVGAIAGTLLYRIPLGSLKNKNYNVSHGLAILWLGFGILSASLLWFLLGRENRRRDALASRRSAEKGEGDGDATQQETEVLGIDELRRLGDRRPDWRYHV</sequence>
<gene>
    <name evidence="1" type="ORF">IE53DRAFT_380440</name>
</gene>
<protein>
    <submittedName>
        <fullName evidence="1">MFS general substrate transporter</fullName>
    </submittedName>
</protein>